<dbReference type="Pfam" id="PF10433">
    <property type="entry name" value="Beta-prop_RSE1_1st"/>
    <property type="match status" value="1"/>
</dbReference>
<feature type="domain" description="RSE1/DDB1/CPSF1 C-terminal" evidence="4">
    <location>
        <begin position="1071"/>
        <end position="1313"/>
    </location>
</feature>
<feature type="region of interest" description="Disordered" evidence="3">
    <location>
        <begin position="1344"/>
        <end position="1432"/>
    </location>
</feature>
<gene>
    <name evidence="7" type="ORF">U9M48_012105</name>
</gene>
<feature type="domain" description="RSE1/DDB1/CPSF1 second beta-propeller" evidence="6">
    <location>
        <begin position="536"/>
        <end position="896"/>
    </location>
</feature>
<name>A0AAQ3SXL4_PASNO</name>
<feature type="domain" description="RSE1/DDB1/CPSF1 first beta-propeller" evidence="5">
    <location>
        <begin position="53"/>
        <end position="261"/>
    </location>
</feature>
<dbReference type="InterPro" id="IPR050358">
    <property type="entry name" value="RSE1/DDB1/CFT1"/>
</dbReference>
<keyword evidence="2" id="KW-0539">Nucleus</keyword>
<keyword evidence="8" id="KW-1185">Reference proteome</keyword>
<feature type="compositionally biased region" description="Basic and acidic residues" evidence="3">
    <location>
        <begin position="1422"/>
        <end position="1432"/>
    </location>
</feature>
<dbReference type="Pfam" id="PF23726">
    <property type="entry name" value="Beta-prop_RSE1_2nd"/>
    <property type="match status" value="1"/>
</dbReference>
<dbReference type="InterPro" id="IPR058543">
    <property type="entry name" value="Beta-prop_RSE1/DDB1/CPSF1_2nd"/>
</dbReference>
<dbReference type="PANTHER" id="PTHR10644">
    <property type="entry name" value="DNA REPAIR/RNA PROCESSING CPSF FAMILY"/>
    <property type="match status" value="1"/>
</dbReference>
<proteinExistence type="predicted"/>
<dbReference type="GO" id="GO:0003676">
    <property type="term" value="F:nucleic acid binding"/>
    <property type="evidence" value="ECO:0007669"/>
    <property type="project" value="InterPro"/>
</dbReference>
<organism evidence="7 8">
    <name type="scientific">Paspalum notatum var. saurae</name>
    <dbReference type="NCBI Taxonomy" id="547442"/>
    <lineage>
        <taxon>Eukaryota</taxon>
        <taxon>Viridiplantae</taxon>
        <taxon>Streptophyta</taxon>
        <taxon>Embryophyta</taxon>
        <taxon>Tracheophyta</taxon>
        <taxon>Spermatophyta</taxon>
        <taxon>Magnoliopsida</taxon>
        <taxon>Liliopsida</taxon>
        <taxon>Poales</taxon>
        <taxon>Poaceae</taxon>
        <taxon>PACMAD clade</taxon>
        <taxon>Panicoideae</taxon>
        <taxon>Andropogonodae</taxon>
        <taxon>Paspaleae</taxon>
        <taxon>Paspalinae</taxon>
        <taxon>Paspalum</taxon>
    </lineage>
</organism>
<dbReference type="InterPro" id="IPR018846">
    <property type="entry name" value="Beta-prop_RSE1/DDB1/CPSF1_1st"/>
</dbReference>
<evidence type="ECO:0000259" key="6">
    <source>
        <dbReference type="Pfam" id="PF23726"/>
    </source>
</evidence>
<feature type="compositionally biased region" description="Basic residues" evidence="3">
    <location>
        <begin position="1357"/>
        <end position="1368"/>
    </location>
</feature>
<dbReference type="GO" id="GO:0005634">
    <property type="term" value="C:nucleus"/>
    <property type="evidence" value="ECO:0007669"/>
    <property type="project" value="UniProtKB-SubCell"/>
</dbReference>
<sequence length="1432" mass="156865">MDPPPTAGDASASAAAAASGPSTSASASASASGPAADTTRYYLAKRVLRGSAVLHLAQGCFRSPDSADVVFAKETSLELVAVGKDGIVRSICEQDVFGIIKDIGVLQWHFRCVGSIPQIERKDLLAVLSDSGKLSLLYFCSEMHRFFAIANIELSIPGNMRHHLGRILAIDRESNFVAVSSYEDKFALICLSVCQSPRGSGRGTISEKKYFYPPENEEDARIISAPRTSIRGTIWTMCFITMSQDDEYYPVLAVIINRKGSDVNDLSLFGRDSSSCVINHISSFSETGPLALDISEIPEMFGFALLFRVGDALLLDLRNPRNICCIRRISLTTSLIGEPVTVEDSCPGLDVDDDVAACALLELRDSANNIMSDDGYMDIDGVDSRGNVKSRIVCSWSWEPPDHVREGWARLLFCLDDGEFHILEFTLDVEGVKLYTSEYIHRSLPCRPLLWMKNRMIIGFVEMGDGIVFKLGHRRLFHESTIQNVAPILDLAIADYHGEKQDQMFACCGMCPEGSLRVLRNGVNVEKLLRTEAIYQGVTGLWTLRMKTSDAYHSFLVLSFVEETRILSVGISFNDISDAVGFQPDVCTLACGLIADGFLVQIYSKGVKLCLPTVYAHPEGAPLSSPICTNWYPDVTISVGAVGHNVIVVATSNPCCLYVLGVRSSSSYQYELYETQHVQLQYEVSCISIPQEDWRYDNVAFRCEKGYDAFDKDPSKVNIHKFAVIGTHKPSVEVVSLEPGEALKLLTIGTISVNNALGAPISGCIPENVRFVAAERFYILAGLRNGMLLRFESKENSYFPGFFYKDSSIPSVNSFLQLISIRRIGITPVFLVPIHDSANADIIVLSDRPWLLHAERHSLAYSSISFLPASHVTPVSSVDCPNGLLFVAESCLHLVEMVHGKRSSAQKFSIGGTPRKVIYHNESRTLLVLRTGLIGSSCSSDIVQVDPQNGVLLSKYKCEPGETAKCMQIAKIGSDQILIVGTNKSAGRPMMSNGEAESIKGRLIVLSLEAVESPRGSNSFVPTSSFNTSSHSGSPFHEIVGYAPEEFSSNSLCSSPDEFCSNMIQAEQMAGHLRSLTHATLSGAVLAVYPYLDRYVLAAAGNTIYVFGFVNENPHRMKKCAVGRTRFTITCLKAFGSRIAVGDCRDGVLFYSYNESLRKLELIYSDPSQRLVGDIALLNCETAVVSDRRGTISVLSCTRLEGFQKVHRRTWLSIVHFIWAAAFRYQLPIEDDTDQVLESAYDCIVASTLLGSLFVMIPLTSEEHQLLQDVQERLSIHPLTAPVLGNDHAEFRRRDIPSGVPPILDGDMLVQILELTGEQQHAILSHPSPGEGSRRPVSVFQVLRTPHGVPGGGARWRLGRRHGGHRMARGGGRAEAARGGGRSSGRRRWHIGPRSAARQRHGSGARRRAAAARGGGVGVGEGGRREMGERIS</sequence>
<evidence type="ECO:0000259" key="4">
    <source>
        <dbReference type="Pfam" id="PF03178"/>
    </source>
</evidence>
<evidence type="ECO:0000313" key="7">
    <source>
        <dbReference type="EMBL" id="WVZ62344.1"/>
    </source>
</evidence>
<evidence type="ECO:0000256" key="3">
    <source>
        <dbReference type="SAM" id="MobiDB-lite"/>
    </source>
</evidence>
<comment type="subcellular location">
    <subcellularLocation>
        <location evidence="1">Nucleus</location>
    </subcellularLocation>
</comment>
<dbReference type="Gene3D" id="2.130.10.10">
    <property type="entry name" value="YVTN repeat-like/Quinoprotein amine dehydrogenase"/>
    <property type="match status" value="2"/>
</dbReference>
<evidence type="ECO:0000259" key="5">
    <source>
        <dbReference type="Pfam" id="PF10433"/>
    </source>
</evidence>
<accession>A0AAQ3SXL4</accession>
<dbReference type="Pfam" id="PF03178">
    <property type="entry name" value="CPSF_A"/>
    <property type="match status" value="1"/>
</dbReference>
<reference evidence="7 8" key="1">
    <citation type="submission" date="2024-02" db="EMBL/GenBank/DDBJ databases">
        <title>High-quality chromosome-scale genome assembly of Pensacola bahiagrass (Paspalum notatum Flugge var. saurae).</title>
        <authorList>
            <person name="Vega J.M."/>
            <person name="Podio M."/>
            <person name="Orjuela J."/>
            <person name="Siena L.A."/>
            <person name="Pessino S.C."/>
            <person name="Combes M.C."/>
            <person name="Mariac C."/>
            <person name="Albertini E."/>
            <person name="Pupilli F."/>
            <person name="Ortiz J.P.A."/>
            <person name="Leblanc O."/>
        </authorList>
    </citation>
    <scope>NUCLEOTIDE SEQUENCE [LARGE SCALE GENOMIC DNA]</scope>
    <source>
        <strain evidence="7">R1</strain>
        <tissue evidence="7">Leaf</tissue>
    </source>
</reference>
<dbReference type="EMBL" id="CP144747">
    <property type="protein sequence ID" value="WVZ62344.1"/>
    <property type="molecule type" value="Genomic_DNA"/>
</dbReference>
<evidence type="ECO:0000256" key="1">
    <source>
        <dbReference type="ARBA" id="ARBA00004123"/>
    </source>
</evidence>
<evidence type="ECO:0000256" key="2">
    <source>
        <dbReference type="ARBA" id="ARBA00023242"/>
    </source>
</evidence>
<feature type="compositionally biased region" description="Gly residues" evidence="3">
    <location>
        <begin position="1369"/>
        <end position="1383"/>
    </location>
</feature>
<feature type="compositionally biased region" description="Basic residues" evidence="3">
    <location>
        <begin position="1384"/>
        <end position="1410"/>
    </location>
</feature>
<evidence type="ECO:0000313" key="8">
    <source>
        <dbReference type="Proteomes" id="UP001341281"/>
    </source>
</evidence>
<dbReference type="InterPro" id="IPR015943">
    <property type="entry name" value="WD40/YVTN_repeat-like_dom_sf"/>
</dbReference>
<protein>
    <recommendedName>
        <fullName evidence="9">Splicing factor 3B subunit 3</fullName>
    </recommendedName>
</protein>
<dbReference type="Proteomes" id="UP001341281">
    <property type="component" value="Chromosome 03"/>
</dbReference>
<evidence type="ECO:0008006" key="9">
    <source>
        <dbReference type="Google" id="ProtNLM"/>
    </source>
</evidence>
<dbReference type="InterPro" id="IPR004871">
    <property type="entry name" value="RSE1/DDB1/CPSF1_C"/>
</dbReference>